<protein>
    <submittedName>
        <fullName evidence="1">DUF4123 domain-containing protein</fullName>
    </submittedName>
</protein>
<sequence>MPGKPRNAAIRLSSAAWLQGPAPVTDVASHLAACLTGTDHGEGHALWRFHDPRVFVHMAWLLWPEQLHALFGPCEVWGFAWTGDWYALDRPPSQAQPDSADPRPWWPDASQWATVKQTTDIEQVLVRMAGKAKPSIAQAPNVDRLLRFAADELRVSSDLDRKHYATYAAAFGQPFENHTKLQALWPAVASGEMTLRQALAQLSSHDWQLMKIMAETARKTASASHYG</sequence>
<dbReference type="Proteomes" id="UP000296079">
    <property type="component" value="Chromosome 1"/>
</dbReference>
<dbReference type="AlphaFoldDB" id="A0AAE5ZD07"/>
<dbReference type="RefSeq" id="WP_041687084.1">
    <property type="nucleotide sequence ID" value="NC_008313.1"/>
</dbReference>
<accession>A0AAE5ZD07</accession>
<evidence type="ECO:0000313" key="2">
    <source>
        <dbReference type="Proteomes" id="UP000296079"/>
    </source>
</evidence>
<reference evidence="1 2" key="1">
    <citation type="submission" date="2019-04" db="EMBL/GenBank/DDBJ databases">
        <title>Long-read de novo sequencing of Cupriavidus necator H16.</title>
        <authorList>
            <person name="Little G.T."/>
            <person name="Ehsaan M."/>
            <person name="Arenas-Lopez C."/>
            <person name="Jawed K."/>
            <person name="Winzer K."/>
            <person name="Kovacs K."/>
            <person name="Malys N."/>
            <person name="Minton N.P."/>
        </authorList>
    </citation>
    <scope>NUCLEOTIDE SEQUENCE [LARGE SCALE GENOMIC DNA]</scope>
    <source>
        <strain evidence="1 2">H16</strain>
    </source>
</reference>
<evidence type="ECO:0000313" key="1">
    <source>
        <dbReference type="EMBL" id="QCB99149.1"/>
    </source>
</evidence>
<dbReference type="EMBL" id="CP039287">
    <property type="protein sequence ID" value="QCB99149.1"/>
    <property type="molecule type" value="Genomic_DNA"/>
</dbReference>
<name>A0AAE5ZD07_CUPNH</name>
<organism evidence="1 2">
    <name type="scientific">Cupriavidus necator (strain ATCC 17699 / DSM 428 / KCTC 22496 / NCIMB 10442 / H16 / Stanier 337)</name>
    <name type="common">Ralstonia eutropha</name>
    <dbReference type="NCBI Taxonomy" id="381666"/>
    <lineage>
        <taxon>Bacteria</taxon>
        <taxon>Pseudomonadati</taxon>
        <taxon>Pseudomonadota</taxon>
        <taxon>Betaproteobacteria</taxon>
        <taxon>Burkholderiales</taxon>
        <taxon>Burkholderiaceae</taxon>
        <taxon>Cupriavidus</taxon>
    </lineage>
</organism>
<gene>
    <name evidence="1" type="ORF">E6A55_00150</name>
</gene>
<proteinExistence type="predicted"/>